<evidence type="ECO:0000256" key="1">
    <source>
        <dbReference type="ARBA" id="ARBA00001913"/>
    </source>
</evidence>
<dbReference type="CDD" id="cd10283">
    <property type="entry name" value="MnuA_DNase1-like"/>
    <property type="match status" value="1"/>
</dbReference>
<dbReference type="InterPro" id="IPR019960">
    <property type="entry name" value="T1SS_VCA0849"/>
</dbReference>
<feature type="domain" description="LTD" evidence="6">
    <location>
        <begin position="20"/>
        <end position="154"/>
    </location>
</feature>
<dbReference type="GO" id="GO:0004519">
    <property type="term" value="F:endonuclease activity"/>
    <property type="evidence" value="ECO:0007669"/>
    <property type="project" value="UniProtKB-KW"/>
</dbReference>
<evidence type="ECO:0000256" key="2">
    <source>
        <dbReference type="ARBA" id="ARBA00004613"/>
    </source>
</evidence>
<keyword evidence="7" id="KW-0540">Nuclease</keyword>
<dbReference type="Pfam" id="PF03372">
    <property type="entry name" value="Exo_endo_phos"/>
    <property type="match status" value="1"/>
</dbReference>
<dbReference type="PROSITE" id="PS51841">
    <property type="entry name" value="LTD"/>
    <property type="match status" value="1"/>
</dbReference>
<comment type="caution">
    <text evidence="7">The sequence shown here is derived from an EMBL/GenBank/DDBJ whole genome shotgun (WGS) entry which is preliminary data.</text>
</comment>
<dbReference type="InterPro" id="IPR011049">
    <property type="entry name" value="Serralysin-like_metalloprot_C"/>
</dbReference>
<evidence type="ECO:0000256" key="3">
    <source>
        <dbReference type="ARBA" id="ARBA00022525"/>
    </source>
</evidence>
<dbReference type="Gene3D" id="2.150.10.10">
    <property type="entry name" value="Serralysin-like metalloprotease, C-terminal"/>
    <property type="match status" value="1"/>
</dbReference>
<keyword evidence="7" id="KW-0378">Hydrolase</keyword>
<evidence type="ECO:0000256" key="4">
    <source>
        <dbReference type="ARBA" id="ARBA00022737"/>
    </source>
</evidence>
<dbReference type="Pfam" id="PF08548">
    <property type="entry name" value="Peptidase_M10_C"/>
    <property type="match status" value="1"/>
</dbReference>
<gene>
    <name evidence="7" type="ORF">AACH06_18025</name>
</gene>
<dbReference type="Pfam" id="PF00353">
    <property type="entry name" value="HemolysinCabind"/>
    <property type="match status" value="1"/>
</dbReference>
<accession>A0ABU9BRX9</accession>
<evidence type="ECO:0000313" key="7">
    <source>
        <dbReference type="EMBL" id="MEK8032722.1"/>
    </source>
</evidence>
<dbReference type="SUPFAM" id="SSF56219">
    <property type="entry name" value="DNase I-like"/>
    <property type="match status" value="1"/>
</dbReference>
<comment type="cofactor">
    <cofactor evidence="1">
        <name>Ca(2+)</name>
        <dbReference type="ChEBI" id="CHEBI:29108"/>
    </cofactor>
</comment>
<dbReference type="SUPFAM" id="SSF51120">
    <property type="entry name" value="beta-Roll"/>
    <property type="match status" value="1"/>
</dbReference>
<dbReference type="NCBIfam" id="TIGR03661">
    <property type="entry name" value="T1SS_VCA0849"/>
    <property type="match status" value="1"/>
</dbReference>
<evidence type="ECO:0000256" key="5">
    <source>
        <dbReference type="SAM" id="SignalP"/>
    </source>
</evidence>
<feature type="signal peptide" evidence="5">
    <location>
        <begin position="1"/>
        <end position="25"/>
    </location>
</feature>
<dbReference type="PRINTS" id="PR00313">
    <property type="entry name" value="CABNDNGRPT"/>
</dbReference>
<dbReference type="PANTHER" id="PTHR42834">
    <property type="entry name" value="ENDONUCLEASE/EXONUCLEASE/PHOSPHATASE FAMILY PROTEIN (AFU_ORTHOLOGUE AFUA_3G09210)"/>
    <property type="match status" value="1"/>
</dbReference>
<dbReference type="InterPro" id="IPR005135">
    <property type="entry name" value="Endo/exonuclease/phosphatase"/>
</dbReference>
<proteinExistence type="predicted"/>
<sequence>MRKRFHLRPLFAAFIAAGLVGPAFASTSGVVVSQVYGGGGNSGATLKNDFVELFNAGSSPVSLAGWSVQYNSTTGTGTWFKTDLTGVVLQPRQYYLVQEAAGTGGTQDLPTPDATGTIFMSASGGKVALVNSTVALTGDKPNSPTIVDLVGYGTANYYEGSGPAPAPSNTTADLRAAAGCTDTDQNAGDFATGAPAPRNTASPLGTCGGDGPTERTIMDIQGSGSTSPFVGQAVKTSGVVTRVNNNGFFLQDPNGDGNPATSDGIFAFTGSAPTVSVGQWVQLTANIAEFNTGAAGNADTAAHPVTELTGVANVNVLSSGNTIAPTVISFPEATNDDLERVEGMLVTLNGPLTVSQNYFQGRYGQVTLSANGRMETPTNRYRPGTAEAEALADANARSRIILDDGTTVQNPDPTPYIGAGNTLRSGDTVASVTGVVDYGLATSSNTGFGDYKLHPVGAVNFTRDNPRTDAPAPQPGNLKLASFNVLNFFTTFTDGTDVDGRTGQGCTLDGVSSPSNCRGANNLAEFQRQRTKIVEAIAAVDADALGLMEMQNNGAKAVGNLVDGLNAKVGAGTYAYVADPGTGTGTDAIKVAMIYKPARLTPVNAAQSDTDAIHNRPPLAQTFAALNGERFTLVVNHLKSKSSCPTETDPDYAGNFDAGDGQGCWNGRRVSQAQRTAAWVSGLASGAGTDRALLLGDMNAYAQEDPVVAFADAGFADQIARFNSFGYSFVFDGAAGRLDHALATPSMAAQFTDATEWHINADEPSVIDYNTEFKKPLCANCGPDYYSATPYRSSDHDPVVAGLYLVKTIAGGAGKDKLVGTPGDDQLIGAGGADKLTGGNGEDVFTYTKMGDAKDTILDFAPGVDRIDLRALLVNIGYSGTDPIADKVVRLRDGTTGARLQIDTDGTGSGAKWKDLTVLKGVLAADVVPSRDLVFFDAAQRAVR</sequence>
<keyword evidence="5" id="KW-0732">Signal</keyword>
<dbReference type="PROSITE" id="PS00330">
    <property type="entry name" value="HEMOLYSIN_CALCIUM"/>
    <property type="match status" value="1"/>
</dbReference>
<dbReference type="RefSeq" id="WP_341427137.1">
    <property type="nucleotide sequence ID" value="NZ_JBBUTG010000011.1"/>
</dbReference>
<dbReference type="EMBL" id="JBBUTG010000011">
    <property type="protein sequence ID" value="MEK8032722.1"/>
    <property type="molecule type" value="Genomic_DNA"/>
</dbReference>
<keyword evidence="4" id="KW-0677">Repeat</keyword>
<dbReference type="InterPro" id="IPR036691">
    <property type="entry name" value="Endo/exonu/phosph_ase_sf"/>
</dbReference>
<name>A0ABU9BRX9_9BURK</name>
<dbReference type="NCBIfam" id="NF033681">
    <property type="entry name" value="ExeM_NucH_DNase"/>
    <property type="match status" value="1"/>
</dbReference>
<evidence type="ECO:0000259" key="6">
    <source>
        <dbReference type="PROSITE" id="PS51841"/>
    </source>
</evidence>
<keyword evidence="8" id="KW-1185">Reference proteome</keyword>
<dbReference type="Gene3D" id="3.60.10.10">
    <property type="entry name" value="Endonuclease/exonuclease/phosphatase"/>
    <property type="match status" value="1"/>
</dbReference>
<dbReference type="InterPro" id="IPR001343">
    <property type="entry name" value="Hemolysn_Ca-bd"/>
</dbReference>
<dbReference type="InterPro" id="IPR013858">
    <property type="entry name" value="Peptidase_M10B_C"/>
</dbReference>
<dbReference type="InterPro" id="IPR018511">
    <property type="entry name" value="Hemolysin-typ_Ca-bd_CS"/>
</dbReference>
<dbReference type="CDD" id="cd04486">
    <property type="entry name" value="YhcR_OBF_like"/>
    <property type="match status" value="1"/>
</dbReference>
<comment type="subcellular location">
    <subcellularLocation>
        <location evidence="2">Secreted</location>
    </subcellularLocation>
</comment>
<evidence type="ECO:0000313" key="8">
    <source>
        <dbReference type="Proteomes" id="UP001371218"/>
    </source>
</evidence>
<dbReference type="Proteomes" id="UP001371218">
    <property type="component" value="Unassembled WGS sequence"/>
</dbReference>
<dbReference type="InterPro" id="IPR036415">
    <property type="entry name" value="Lamin_tail_dom_sf"/>
</dbReference>
<keyword evidence="3" id="KW-0964">Secreted</keyword>
<keyword evidence="7" id="KW-0255">Endonuclease</keyword>
<protein>
    <submittedName>
        <fullName evidence="7">ExeM/NucH family extracellular endonuclease</fullName>
    </submittedName>
</protein>
<dbReference type="InterPro" id="IPR001322">
    <property type="entry name" value="Lamin_tail_dom"/>
</dbReference>
<organism evidence="7 8">
    <name type="scientific">Ideonella lacteola</name>
    <dbReference type="NCBI Taxonomy" id="2984193"/>
    <lineage>
        <taxon>Bacteria</taxon>
        <taxon>Pseudomonadati</taxon>
        <taxon>Pseudomonadota</taxon>
        <taxon>Betaproteobacteria</taxon>
        <taxon>Burkholderiales</taxon>
        <taxon>Sphaerotilaceae</taxon>
        <taxon>Ideonella</taxon>
    </lineage>
</organism>
<dbReference type="InterPro" id="IPR047971">
    <property type="entry name" value="ExeM-like"/>
</dbReference>
<dbReference type="SUPFAM" id="SSF74853">
    <property type="entry name" value="Lamin A/C globular tail domain"/>
    <property type="match status" value="1"/>
</dbReference>
<dbReference type="Pfam" id="PF00932">
    <property type="entry name" value="LTD"/>
    <property type="match status" value="1"/>
</dbReference>
<reference evidence="7 8" key="1">
    <citation type="submission" date="2024-04" db="EMBL/GenBank/DDBJ databases">
        <title>Novel species of the genus Ideonella isolated from streams.</title>
        <authorList>
            <person name="Lu H."/>
        </authorList>
    </citation>
    <scope>NUCLEOTIDE SEQUENCE [LARGE SCALE GENOMIC DNA]</scope>
    <source>
        <strain evidence="7 8">DXS29W</strain>
    </source>
</reference>
<dbReference type="Gene3D" id="2.60.40.1260">
    <property type="entry name" value="Lamin Tail domain"/>
    <property type="match status" value="1"/>
</dbReference>
<feature type="chain" id="PRO_5046356788" evidence="5">
    <location>
        <begin position="26"/>
        <end position="944"/>
    </location>
</feature>
<dbReference type="PANTHER" id="PTHR42834:SF1">
    <property type="entry name" value="ENDONUCLEASE_EXONUCLEASE_PHOSPHATASE FAMILY PROTEIN (AFU_ORTHOLOGUE AFUA_3G09210)"/>
    <property type="match status" value="1"/>
</dbReference>